<organism evidence="1 2">
    <name type="scientific">Taxus chinensis</name>
    <name type="common">Chinese yew</name>
    <name type="synonym">Taxus wallichiana var. chinensis</name>
    <dbReference type="NCBI Taxonomy" id="29808"/>
    <lineage>
        <taxon>Eukaryota</taxon>
        <taxon>Viridiplantae</taxon>
        <taxon>Streptophyta</taxon>
        <taxon>Embryophyta</taxon>
        <taxon>Tracheophyta</taxon>
        <taxon>Spermatophyta</taxon>
        <taxon>Pinopsida</taxon>
        <taxon>Pinidae</taxon>
        <taxon>Conifers II</taxon>
        <taxon>Cupressales</taxon>
        <taxon>Taxaceae</taxon>
        <taxon>Taxus</taxon>
    </lineage>
</organism>
<feature type="non-terminal residue" evidence="1">
    <location>
        <position position="1"/>
    </location>
</feature>
<dbReference type="EMBL" id="JAHRHJ020000003">
    <property type="protein sequence ID" value="KAH9323943.1"/>
    <property type="molecule type" value="Genomic_DNA"/>
</dbReference>
<sequence>MDLRLSCHEWMSTLFALANVGLTVFCRANGGLSSFSALTYLRLSSFFTLITSKGSSLCRWNSPRATNYGFDKRLYSRLLKARLRLQLNRVPTLHSASIEWKSVKLSQKVLYVLGGSGRHRFRPFLYKHFGQFAPLGGEQAAAELPGDWVSIGHSTQWLWYSVYA</sequence>
<proteinExistence type="predicted"/>
<reference evidence="1 2" key="1">
    <citation type="journal article" date="2021" name="Nat. Plants">
        <title>The Taxus genome provides insights into paclitaxel biosynthesis.</title>
        <authorList>
            <person name="Xiong X."/>
            <person name="Gou J."/>
            <person name="Liao Q."/>
            <person name="Li Y."/>
            <person name="Zhou Q."/>
            <person name="Bi G."/>
            <person name="Li C."/>
            <person name="Du R."/>
            <person name="Wang X."/>
            <person name="Sun T."/>
            <person name="Guo L."/>
            <person name="Liang H."/>
            <person name="Lu P."/>
            <person name="Wu Y."/>
            <person name="Zhang Z."/>
            <person name="Ro D.K."/>
            <person name="Shang Y."/>
            <person name="Huang S."/>
            <person name="Yan J."/>
        </authorList>
    </citation>
    <scope>NUCLEOTIDE SEQUENCE [LARGE SCALE GENOMIC DNA]</scope>
    <source>
        <strain evidence="1">Ta-2019</strain>
    </source>
</reference>
<evidence type="ECO:0000313" key="1">
    <source>
        <dbReference type="EMBL" id="KAH9323943.1"/>
    </source>
</evidence>
<accession>A0AA38LGD3</accession>
<evidence type="ECO:0000313" key="2">
    <source>
        <dbReference type="Proteomes" id="UP000824469"/>
    </source>
</evidence>
<dbReference type="Proteomes" id="UP000824469">
    <property type="component" value="Unassembled WGS sequence"/>
</dbReference>
<gene>
    <name evidence="1" type="ORF">KI387_018582</name>
</gene>
<keyword evidence="2" id="KW-1185">Reference proteome</keyword>
<comment type="caution">
    <text evidence="1">The sequence shown here is derived from an EMBL/GenBank/DDBJ whole genome shotgun (WGS) entry which is preliminary data.</text>
</comment>
<protein>
    <submittedName>
        <fullName evidence="1">Uncharacterized protein</fullName>
    </submittedName>
</protein>
<dbReference type="AlphaFoldDB" id="A0AA38LGD3"/>
<name>A0AA38LGD3_TAXCH</name>